<keyword evidence="5 10" id="KW-0997">Cell inner membrane</keyword>
<feature type="transmembrane region" description="Helical" evidence="10">
    <location>
        <begin position="148"/>
        <end position="166"/>
    </location>
</feature>
<name>A0A0H3PC56_HAEI3</name>
<evidence type="ECO:0000313" key="12">
    <source>
        <dbReference type="EMBL" id="EDJ92251.1"/>
    </source>
</evidence>
<dbReference type="Pfam" id="PF03222">
    <property type="entry name" value="Trp_Tyr_perm"/>
    <property type="match status" value="1"/>
</dbReference>
<keyword evidence="3 10" id="KW-0813">Transport</keyword>
<feature type="transmembrane region" description="Helical" evidence="10">
    <location>
        <begin position="223"/>
        <end position="243"/>
    </location>
</feature>
<dbReference type="EMBL" id="OV040719">
    <property type="protein sequence ID" value="CAH0450235.1"/>
    <property type="molecule type" value="Genomic_DNA"/>
</dbReference>
<organism evidence="12 13">
    <name type="scientific">Haemophilus influenzae (strain NTHi 3655)</name>
    <dbReference type="NCBI Taxonomy" id="375177"/>
    <lineage>
        <taxon>Bacteria</taxon>
        <taxon>Pseudomonadati</taxon>
        <taxon>Pseudomonadota</taxon>
        <taxon>Gammaproteobacteria</taxon>
        <taxon>Pasteurellales</taxon>
        <taxon>Pasteurellaceae</taxon>
        <taxon>Haemophilus</taxon>
    </lineage>
</organism>
<accession>A0A0H3PC56</accession>
<dbReference type="AlphaFoldDB" id="A0A0H3PC56"/>
<evidence type="ECO:0000256" key="10">
    <source>
        <dbReference type="RuleBase" id="RU367149"/>
    </source>
</evidence>
<comment type="similarity">
    <text evidence="2 10">Belongs to the amino acid/polyamine transporter 2 family. Mtr/TnaB/TyrP permease subfamily.</text>
</comment>
<dbReference type="Proteomes" id="UP000837958">
    <property type="component" value="Chromosome"/>
</dbReference>
<feature type="transmembrane region" description="Helical" evidence="10">
    <location>
        <begin position="345"/>
        <end position="363"/>
    </location>
</feature>
<comment type="subcellular location">
    <subcellularLocation>
        <location evidence="1 10">Cell inner membrane</location>
        <topology evidence="1 10">Multi-pass membrane protein</topology>
    </subcellularLocation>
</comment>
<feature type="transmembrane region" description="Helical" evidence="10">
    <location>
        <begin position="120"/>
        <end position="139"/>
    </location>
</feature>
<feature type="transmembrane region" description="Helical" evidence="10">
    <location>
        <begin position="34"/>
        <end position="57"/>
    </location>
</feature>
<comment type="function">
    <text evidence="10">Involved in transporting aromatic amino acids across the cytoplasmic membrane.</text>
</comment>
<keyword evidence="8 10" id="KW-1133">Transmembrane helix</keyword>
<keyword evidence="12" id="KW-0378">Hydrolase</keyword>
<evidence type="ECO:0000256" key="6">
    <source>
        <dbReference type="ARBA" id="ARBA00022692"/>
    </source>
</evidence>
<feature type="transmembrane region" description="Helical" evidence="10">
    <location>
        <begin position="280"/>
        <end position="301"/>
    </location>
</feature>
<dbReference type="GO" id="GO:0005886">
    <property type="term" value="C:plasma membrane"/>
    <property type="evidence" value="ECO:0007669"/>
    <property type="project" value="UniProtKB-SubCell"/>
</dbReference>
<dbReference type="GO" id="GO:0015173">
    <property type="term" value="F:aromatic amino acid transmembrane transporter activity"/>
    <property type="evidence" value="ECO:0007669"/>
    <property type="project" value="UniProtKB-UniRule"/>
</dbReference>
<evidence type="ECO:0000256" key="5">
    <source>
        <dbReference type="ARBA" id="ARBA00022519"/>
    </source>
</evidence>
<reference evidence="12 13" key="1">
    <citation type="journal article" date="2007" name="Genome Biol.">
        <title>Characterization and modeling of the Haemophilus influenzae core and supragenomes based on the complete genomic sequences of Rd and 12 clinical nontypeable strains.</title>
        <authorList>
            <person name="Hogg J.S."/>
            <person name="Hu F.Z."/>
            <person name="Janto B."/>
            <person name="Boissy R."/>
            <person name="Hayes J."/>
            <person name="Keefe R."/>
            <person name="Post J.C."/>
            <person name="Ehrlich G.D."/>
        </authorList>
    </citation>
    <scope>NUCLEOTIDE SEQUENCE [LARGE SCALE GENOMIC DNA]</scope>
    <source>
        <strain evidence="12">3655</strain>
        <strain evidence="13">NTHi 3655</strain>
    </source>
</reference>
<keyword evidence="7 10" id="KW-0029">Amino-acid transport</keyword>
<dbReference type="InterPro" id="IPR013059">
    <property type="entry name" value="Trp_tyr_transpt"/>
</dbReference>
<dbReference type="EMBL" id="AAZF01000011">
    <property type="protein sequence ID" value="EDJ92251.1"/>
    <property type="molecule type" value="Genomic_DNA"/>
</dbReference>
<dbReference type="GO" id="GO:0003333">
    <property type="term" value="P:amino acid transmembrane transport"/>
    <property type="evidence" value="ECO:0007669"/>
    <property type="project" value="InterPro"/>
</dbReference>
<feature type="transmembrane region" description="Helical" evidence="10">
    <location>
        <begin position="7"/>
        <end position="28"/>
    </location>
</feature>
<evidence type="ECO:0000256" key="1">
    <source>
        <dbReference type="ARBA" id="ARBA00004429"/>
    </source>
</evidence>
<evidence type="ECO:0000256" key="8">
    <source>
        <dbReference type="ARBA" id="ARBA00022989"/>
    </source>
</evidence>
<protein>
    <recommendedName>
        <fullName evidence="10">Aromatic amino acid permease</fullName>
    </recommendedName>
</protein>
<keyword evidence="9 10" id="KW-0472">Membrane</keyword>
<sequence>MKKQPSIFGGACIIASVCVGAGMLGLPTSGAGAWTIWSALAICLTMIIMTLSGWLLLEAYSTYDLRASFSTVTKDMLGSTINSINNLAVYFVGGILLYAYTTASGGILENLIKPWIDFGSSTLAICSTVFVLVFSFFVWHSTRIVDRISVLLIVFMGFTFIFSTYGLATNISLDTLLDIGGKDTNYAKYAVGMFPVALTSFGYHHSVCTMRAYYGDEKKAKYAISGGTAIALTLYLLWIFSIFGNLPRHQFAPVIASDGNLDILLNALGRVIESNTVKQMINAFSIAAILSSFIGVGLGVFDYLADFFKFDNSKIGRTKSWAVTFLPPLIMSILFPLGFLKAIGYAGAVATIWTCIIPALLAYKSRKINAAATTFRVFGGNGLIIFIVLFGVFVAIFHFLAMFDYLPVFKG</sequence>
<evidence type="ECO:0000313" key="11">
    <source>
        <dbReference type="EMBL" id="CAH0450235.1"/>
    </source>
</evidence>
<keyword evidence="6 10" id="KW-0812">Transmembrane</keyword>
<gene>
    <name evidence="12" type="primary">surE</name>
    <name evidence="12" type="ORF">CGSHi3655_04659</name>
    <name evidence="11" type="ORF">KRLU3655_LOCUS311</name>
</gene>
<reference evidence="11" key="3">
    <citation type="submission" date="2024-01" db="EMBL/GenBank/DDBJ databases">
        <authorList>
            <person name="Riesbeck K."/>
        </authorList>
    </citation>
    <scope>NUCLEOTIDE SEQUENCE</scope>
    <source>
        <strain evidence="11">3655</strain>
    </source>
</reference>
<dbReference type="NCBIfam" id="TIGR00837">
    <property type="entry name" value="araaP"/>
    <property type="match status" value="1"/>
</dbReference>
<dbReference type="RefSeq" id="WP_005658449.1">
    <property type="nucleotide sequence ID" value="NZ_AAZF01000011.1"/>
</dbReference>
<evidence type="ECO:0000256" key="4">
    <source>
        <dbReference type="ARBA" id="ARBA00022475"/>
    </source>
</evidence>
<dbReference type="PRINTS" id="PR00166">
    <property type="entry name" value="AROAAPRMEASE"/>
</dbReference>
<reference evidence="14" key="2">
    <citation type="submission" date="2021-11" db="EMBL/GenBank/DDBJ databases">
        <authorList>
            <person name="Riesbeck K."/>
        </authorList>
    </citation>
    <scope>NUCLEOTIDE SEQUENCE [LARGE SCALE GENOMIC DNA]</scope>
</reference>
<keyword evidence="4 10" id="KW-1003">Cell membrane</keyword>
<proteinExistence type="inferred from homology"/>
<dbReference type="PANTHER" id="PTHR46997">
    <property type="entry name" value="LOW AFFINITY TRYPTOPHAN PERMEASE-RELATED"/>
    <property type="match status" value="1"/>
</dbReference>
<dbReference type="InterPro" id="IPR018227">
    <property type="entry name" value="Amino_acid_transport_2"/>
</dbReference>
<dbReference type="GO" id="GO:0016787">
    <property type="term" value="F:hydrolase activity"/>
    <property type="evidence" value="ECO:0007669"/>
    <property type="project" value="UniProtKB-KW"/>
</dbReference>
<evidence type="ECO:0000256" key="3">
    <source>
        <dbReference type="ARBA" id="ARBA00022448"/>
    </source>
</evidence>
<evidence type="ECO:0000256" key="2">
    <source>
        <dbReference type="ARBA" id="ARBA00005452"/>
    </source>
</evidence>
<evidence type="ECO:0000256" key="7">
    <source>
        <dbReference type="ARBA" id="ARBA00022970"/>
    </source>
</evidence>
<dbReference type="Gene3D" id="1.20.1740.10">
    <property type="entry name" value="Amino acid/polyamine transporter I"/>
    <property type="match status" value="1"/>
</dbReference>
<dbReference type="PANTHER" id="PTHR46997:SF1">
    <property type="entry name" value="LOW AFFINITY TRYPTOPHAN PERMEASE-RELATED"/>
    <property type="match status" value="1"/>
</dbReference>
<feature type="transmembrane region" description="Helical" evidence="10">
    <location>
        <begin position="321"/>
        <end position="339"/>
    </location>
</feature>
<evidence type="ECO:0000313" key="14">
    <source>
        <dbReference type="Proteomes" id="UP000837958"/>
    </source>
</evidence>
<feature type="transmembrane region" description="Helical" evidence="10">
    <location>
        <begin position="186"/>
        <end position="203"/>
    </location>
</feature>
<feature type="transmembrane region" description="Helical" evidence="10">
    <location>
        <begin position="77"/>
        <end position="100"/>
    </location>
</feature>
<dbReference type="Proteomes" id="UP000003185">
    <property type="component" value="Unassembled WGS sequence"/>
</dbReference>
<feature type="transmembrane region" description="Helical" evidence="10">
    <location>
        <begin position="383"/>
        <end position="403"/>
    </location>
</feature>
<evidence type="ECO:0000256" key="9">
    <source>
        <dbReference type="ARBA" id="ARBA00023136"/>
    </source>
</evidence>
<evidence type="ECO:0000313" key="13">
    <source>
        <dbReference type="Proteomes" id="UP000003185"/>
    </source>
</evidence>